<gene>
    <name evidence="2" type="ORF">HNR48_000613</name>
</gene>
<accession>A0A7X0MUS5</accession>
<dbReference type="InParanoid" id="A0A7X0MUS5"/>
<name>A0A7X0MUS5_9GAMM</name>
<dbReference type="EMBL" id="JACHHT010000001">
    <property type="protein sequence ID" value="MBB6520335.1"/>
    <property type="molecule type" value="Genomic_DNA"/>
</dbReference>
<dbReference type="Pfam" id="PF18982">
    <property type="entry name" value="JetA"/>
    <property type="match status" value="1"/>
</dbReference>
<evidence type="ECO:0000313" key="3">
    <source>
        <dbReference type="Proteomes" id="UP000528457"/>
    </source>
</evidence>
<evidence type="ECO:0008006" key="4">
    <source>
        <dbReference type="Google" id="ProtNLM"/>
    </source>
</evidence>
<keyword evidence="1" id="KW-0175">Coiled coil</keyword>
<dbReference type="Proteomes" id="UP000528457">
    <property type="component" value="Unassembled WGS sequence"/>
</dbReference>
<dbReference type="InterPro" id="IPR043773">
    <property type="entry name" value="JetA"/>
</dbReference>
<sequence length="492" mass="56857">MFFSDERLHFFRALTGKYRGQVAACLTLLYQRQYSATADYGHAPDRELIVDIISEALARNAKLVLDTEDLDGSGSETADNEPRFKNPREQASWVLKLLIDCGWVERQVDPATLATSYPFSRMGRIFAQAILESDSSQIRTRHRNTRNTLNALEAFYSRAEVYDLLDAFDHSERIITDFTDIISELEERKRQLVREVEAQQLVEQASEQFFEFMEKRFQPDIQVRLSADSVEKYRDDIKKVIRKIRSRPKDVKQQAERELRRVVPDLCSNEQSYLYYLLEQIEQRMRSAADIMLPALRSALHGFTKRADIIIRQLSYLHSQADNDLVEICRELADLDEDHYQQRLEAAAEACSSMRLAFIDPAQIKWQERKSATVLNTQVQESPELDTDAQRELMIQQLLDQAFVSNKQGLRRYIVDSLRGGRRIATSELQIDDAHSLMSMASAIEIGAVNNQSSEMQFDVQFERASVEGNEYFQQFDEFTIELRGKTPASDD</sequence>
<feature type="coiled-coil region" evidence="1">
    <location>
        <begin position="175"/>
        <end position="202"/>
    </location>
</feature>
<proteinExistence type="predicted"/>
<keyword evidence="3" id="KW-1185">Reference proteome</keyword>
<protein>
    <recommendedName>
        <fullName evidence="4">Flagellar protein FliT</fullName>
    </recommendedName>
</protein>
<comment type="caution">
    <text evidence="2">The sequence shown here is derived from an EMBL/GenBank/DDBJ whole genome shotgun (WGS) entry which is preliminary data.</text>
</comment>
<dbReference type="RefSeq" id="WP_166851569.1">
    <property type="nucleotide sequence ID" value="NZ_JAAONY010000001.1"/>
</dbReference>
<organism evidence="2 3">
    <name type="scientific">Pseudoteredinibacter isoporae</name>
    <dbReference type="NCBI Taxonomy" id="570281"/>
    <lineage>
        <taxon>Bacteria</taxon>
        <taxon>Pseudomonadati</taxon>
        <taxon>Pseudomonadota</taxon>
        <taxon>Gammaproteobacteria</taxon>
        <taxon>Cellvibrionales</taxon>
        <taxon>Cellvibrionaceae</taxon>
        <taxon>Pseudoteredinibacter</taxon>
    </lineage>
</organism>
<reference evidence="2 3" key="1">
    <citation type="submission" date="2020-08" db="EMBL/GenBank/DDBJ databases">
        <title>Genomic Encyclopedia of Type Strains, Phase IV (KMG-IV): sequencing the most valuable type-strain genomes for metagenomic binning, comparative biology and taxonomic classification.</title>
        <authorList>
            <person name="Goeker M."/>
        </authorList>
    </citation>
    <scope>NUCLEOTIDE SEQUENCE [LARGE SCALE GENOMIC DNA]</scope>
    <source>
        <strain evidence="2 3">DSM 22368</strain>
    </source>
</reference>
<evidence type="ECO:0000256" key="1">
    <source>
        <dbReference type="SAM" id="Coils"/>
    </source>
</evidence>
<evidence type="ECO:0000313" key="2">
    <source>
        <dbReference type="EMBL" id="MBB6520335.1"/>
    </source>
</evidence>
<dbReference type="AlphaFoldDB" id="A0A7X0MUS5"/>